<keyword evidence="4" id="KW-1185">Reference proteome</keyword>
<reference evidence="3 4" key="1">
    <citation type="submission" date="2020-07" db="EMBL/GenBank/DDBJ databases">
        <title>Complete genome and description of Selenomonas timonensis sp. nov., a new bacterium isolated from a gingivitis subject.</title>
        <authorList>
            <person name="Antezack A."/>
        </authorList>
    </citation>
    <scope>NUCLEOTIDE SEQUENCE [LARGE SCALE GENOMIC DNA]</scope>
    <source>
        <strain evidence="3 4">Marseille-Q3039</strain>
    </source>
</reference>
<dbReference type="Proteomes" id="UP000515480">
    <property type="component" value="Chromosome"/>
</dbReference>
<dbReference type="AlphaFoldDB" id="A0A7G7VMR9"/>
<organism evidence="3 4">
    <name type="scientific">Selenomonas timonae</name>
    <dbReference type="NCBI Taxonomy" id="2754044"/>
    <lineage>
        <taxon>Bacteria</taxon>
        <taxon>Bacillati</taxon>
        <taxon>Bacillota</taxon>
        <taxon>Negativicutes</taxon>
        <taxon>Selenomonadales</taxon>
        <taxon>Selenomonadaceae</taxon>
        <taxon>Selenomonas</taxon>
    </lineage>
</organism>
<accession>A0A7G7VMR9</accession>
<keyword evidence="1" id="KW-0175">Coiled coil</keyword>
<protein>
    <submittedName>
        <fullName evidence="3">Uncharacterized protein</fullName>
    </submittedName>
</protein>
<dbReference type="KEGG" id="stim:H1B31_02135"/>
<feature type="coiled-coil region" evidence="1">
    <location>
        <begin position="300"/>
        <end position="341"/>
    </location>
</feature>
<sequence length="555" mass="64825">MERIELKTIPFPSPNEGNEEESVVVKVNPFQNLLEMITFYYGVAERNDPDELDAFLDNAFSKNKDKYPKLINAEDINDFIICSVFDSTLEKNSQSENEPWMDFDEETLKELLQKPFFDEYNAIVIHREKDLCDGAESQKSEVTKQMKPFKRNYGMLELYTYTRLQAQAACALTENRASMMWHLWCFDDVIEQLYECGFYTCIGQTYRKYGKEWFFRSKMNGTNFDPILFKWAAYAIYAAHRAETVEDEKLKHDLVDLMSEFVLSAALTEKMSLEAEIALWLKNAIVHFDDEQDTLLQDRIAGLEHENYQLKKDYETLQKNYEMLRAQIEDMQEDHTRTDDEKIDAILKRIYTFMPEDISFDQDAHRLADIWESFSPATQKDIRTSLALYEKMKTPDLAALVFVSSLEREMKRNFFEPFKESAAFKKIKNKFCPNKNLLDVHRALAEIDRHPTLGNIPFIKKAILSQQSKRDSAVVAAFAQFLGKDREAFCSICDAVEKYRLGTKKYTVVKLRNGLAHGDEAVKEGCDERCYHDLMKMFYEPPIQIMFSIIAHSKK</sequence>
<evidence type="ECO:0000313" key="4">
    <source>
        <dbReference type="Proteomes" id="UP000515480"/>
    </source>
</evidence>
<gene>
    <name evidence="3" type="ORF">H1B31_02135</name>
</gene>
<feature type="region of interest" description="Disordered" evidence="2">
    <location>
        <begin position="1"/>
        <end position="20"/>
    </location>
</feature>
<evidence type="ECO:0000256" key="2">
    <source>
        <dbReference type="SAM" id="MobiDB-lite"/>
    </source>
</evidence>
<evidence type="ECO:0000313" key="3">
    <source>
        <dbReference type="EMBL" id="QNH55412.1"/>
    </source>
</evidence>
<evidence type="ECO:0000256" key="1">
    <source>
        <dbReference type="SAM" id="Coils"/>
    </source>
</evidence>
<proteinExistence type="predicted"/>
<name>A0A7G7VMR9_9FIRM</name>
<dbReference type="EMBL" id="CP060204">
    <property type="protein sequence ID" value="QNH55412.1"/>
    <property type="molecule type" value="Genomic_DNA"/>
</dbReference>